<evidence type="ECO:0000313" key="1">
    <source>
        <dbReference type="EMBL" id="KAL3699474.1"/>
    </source>
</evidence>
<reference evidence="1 2" key="1">
    <citation type="submission" date="2024-09" db="EMBL/GenBank/DDBJ databases">
        <title>Chromosome-scale assembly of Riccia sorocarpa.</title>
        <authorList>
            <person name="Paukszto L."/>
        </authorList>
    </citation>
    <scope>NUCLEOTIDE SEQUENCE [LARGE SCALE GENOMIC DNA]</scope>
    <source>
        <strain evidence="1">LP-2024</strain>
        <tissue evidence="1">Aerial parts of the thallus</tissue>
    </source>
</reference>
<gene>
    <name evidence="1" type="ORF">R1sor_017496</name>
</gene>
<dbReference type="SUPFAM" id="SSF52047">
    <property type="entry name" value="RNI-like"/>
    <property type="match status" value="1"/>
</dbReference>
<dbReference type="InterPro" id="IPR006553">
    <property type="entry name" value="Leu-rich_rpt_Cys-con_subtyp"/>
</dbReference>
<comment type="caution">
    <text evidence="1">The sequence shown here is derived from an EMBL/GenBank/DDBJ whole genome shotgun (WGS) entry which is preliminary data.</text>
</comment>
<dbReference type="Proteomes" id="UP001633002">
    <property type="component" value="Unassembled WGS sequence"/>
</dbReference>
<dbReference type="InterPro" id="IPR032675">
    <property type="entry name" value="LRR_dom_sf"/>
</dbReference>
<dbReference type="PANTHER" id="PTHR38926:SF5">
    <property type="entry name" value="F-BOX AND LEUCINE-RICH REPEAT PROTEIN 6"/>
    <property type="match status" value="1"/>
</dbReference>
<keyword evidence="2" id="KW-1185">Reference proteome</keyword>
<dbReference type="AlphaFoldDB" id="A0ABD3I8T4"/>
<evidence type="ECO:0000313" key="2">
    <source>
        <dbReference type="Proteomes" id="UP001633002"/>
    </source>
</evidence>
<dbReference type="SMART" id="SM00367">
    <property type="entry name" value="LRR_CC"/>
    <property type="match status" value="4"/>
</dbReference>
<organism evidence="1 2">
    <name type="scientific">Riccia sorocarpa</name>
    <dbReference type="NCBI Taxonomy" id="122646"/>
    <lineage>
        <taxon>Eukaryota</taxon>
        <taxon>Viridiplantae</taxon>
        <taxon>Streptophyta</taxon>
        <taxon>Embryophyta</taxon>
        <taxon>Marchantiophyta</taxon>
        <taxon>Marchantiopsida</taxon>
        <taxon>Marchantiidae</taxon>
        <taxon>Marchantiales</taxon>
        <taxon>Ricciaceae</taxon>
        <taxon>Riccia</taxon>
    </lineage>
</organism>
<sequence length="322" mass="36990">MEPWLKAKCERTYDWDFDCRQELEPVVKLVVDRSKGQLRQLRMMFCSSESVQYIAYNCPLLTNLSIAESFYLEDESALLLAESCRHLESLNLSDCYLLKPRSFEIFGRNCCTLISFSRNMLRTHEFFGLDLPDGDQDAMAIGSYIQGLKNLELKKTISMTDYGLMHIASGCRDLESLNLAIHKAHPFDPSCTFEMWLSSSYRLANWAFGLSPALPRSSTEFHNVEDCIHINELGIESEEANAQTQDPQDESGKIVIFLMSPLAKDLRRWRDLRQNEEGHFMKRPMALAEVIEELKHPDLRENALRCLSGHLIEVNSELLHDG</sequence>
<dbReference type="EMBL" id="JBJQOH010000001">
    <property type="protein sequence ID" value="KAL3699474.1"/>
    <property type="molecule type" value="Genomic_DNA"/>
</dbReference>
<dbReference type="PANTHER" id="PTHR38926">
    <property type="entry name" value="F-BOX DOMAIN CONTAINING PROTEIN, EXPRESSED"/>
    <property type="match status" value="1"/>
</dbReference>
<dbReference type="Gene3D" id="3.80.10.10">
    <property type="entry name" value="Ribonuclease Inhibitor"/>
    <property type="match status" value="1"/>
</dbReference>
<accession>A0ABD3I8T4</accession>
<proteinExistence type="predicted"/>
<name>A0ABD3I8T4_9MARC</name>
<protein>
    <submittedName>
        <fullName evidence="1">Uncharacterized protein</fullName>
    </submittedName>
</protein>